<dbReference type="SUPFAM" id="SSF102114">
    <property type="entry name" value="Radical SAM enzymes"/>
    <property type="match status" value="1"/>
</dbReference>
<evidence type="ECO:0000313" key="7">
    <source>
        <dbReference type="EMBL" id="MBC6680374.1"/>
    </source>
</evidence>
<dbReference type="SFLD" id="SFLDG01095">
    <property type="entry name" value="Uncharacterised_Radical_SAM_Su"/>
    <property type="match status" value="1"/>
</dbReference>
<dbReference type="PANTHER" id="PTHR43409:SF4">
    <property type="entry name" value="RADICAL SAM SUPERFAMILY PROTEIN"/>
    <property type="match status" value="1"/>
</dbReference>
<dbReference type="InterPro" id="IPR006638">
    <property type="entry name" value="Elp3/MiaA/NifB-like_rSAM"/>
</dbReference>
<dbReference type="Gene3D" id="3.20.20.70">
    <property type="entry name" value="Aldolase class I"/>
    <property type="match status" value="1"/>
</dbReference>
<keyword evidence="3" id="KW-0479">Metal-binding</keyword>
<comment type="cofactor">
    <cofactor evidence="1">
        <name>[4Fe-4S] cluster</name>
        <dbReference type="ChEBI" id="CHEBI:49883"/>
    </cofactor>
</comment>
<dbReference type="SFLD" id="SFLDS00029">
    <property type="entry name" value="Radical_SAM"/>
    <property type="match status" value="1"/>
</dbReference>
<comment type="caution">
    <text evidence="7">The sequence shown here is derived from an EMBL/GenBank/DDBJ whole genome shotgun (WGS) entry which is preliminary data.</text>
</comment>
<dbReference type="EMBL" id="JACRYT010000012">
    <property type="protein sequence ID" value="MBC6680374.1"/>
    <property type="molecule type" value="Genomic_DNA"/>
</dbReference>
<keyword evidence="2" id="KW-0949">S-adenosyl-L-methionine</keyword>
<keyword evidence="4" id="KW-0408">Iron</keyword>
<evidence type="ECO:0000256" key="4">
    <source>
        <dbReference type="ARBA" id="ARBA00023004"/>
    </source>
</evidence>
<evidence type="ECO:0000256" key="3">
    <source>
        <dbReference type="ARBA" id="ARBA00022723"/>
    </source>
</evidence>
<dbReference type="GO" id="GO:0051536">
    <property type="term" value="F:iron-sulfur cluster binding"/>
    <property type="evidence" value="ECO:0007669"/>
    <property type="project" value="UniProtKB-KW"/>
</dbReference>
<evidence type="ECO:0000256" key="5">
    <source>
        <dbReference type="ARBA" id="ARBA00023014"/>
    </source>
</evidence>
<proteinExistence type="predicted"/>
<evidence type="ECO:0000259" key="6">
    <source>
        <dbReference type="PROSITE" id="PS51918"/>
    </source>
</evidence>
<evidence type="ECO:0000256" key="1">
    <source>
        <dbReference type="ARBA" id="ARBA00001966"/>
    </source>
</evidence>
<dbReference type="GO" id="GO:0046872">
    <property type="term" value="F:metal ion binding"/>
    <property type="evidence" value="ECO:0007669"/>
    <property type="project" value="UniProtKB-KW"/>
</dbReference>
<organism evidence="7 8">
    <name type="scientific">Zhenpiania hominis</name>
    <dbReference type="NCBI Taxonomy" id="2763644"/>
    <lineage>
        <taxon>Bacteria</taxon>
        <taxon>Bacillati</taxon>
        <taxon>Bacillota</taxon>
        <taxon>Clostridia</taxon>
        <taxon>Peptostreptococcales</taxon>
        <taxon>Anaerovoracaceae</taxon>
        <taxon>Zhenpiania</taxon>
    </lineage>
</organism>
<dbReference type="RefSeq" id="WP_187303471.1">
    <property type="nucleotide sequence ID" value="NZ_JACRYT010000012.1"/>
</dbReference>
<sequence>MEPFRIGPIRPPSEADSLLMQVTQGCTWNKCKFCNLYRHTKFRAYTVDSVKEDIDRMAAFARKAERSRRTDGSWDVERLNAELREMPPEEQNSYYVVATWLLNGGKNVFLQDGNTLALSGGRLTEVLRYLKETFPQIERITSYGRAENLSKVSAEEFAELREAGLTRIHSGFESGSDEVLALVNKGVTSEQQIRAGKNIKAGGLELSVYFMPGLGGRALSRKNAEGMARVVSEVNPDFVRIRTAAIKPGTELYEDYERGDFVLCSEDEKVEEIRILIVKTGDVNTRIVSDHIVNLLQAVKGSLKKDREKMLAILDEYRNMPEPEKKLFQLARRTRALISPKELARMPLRQRRQLQRAAEQISDPDEWTRTMNEWIGRYI</sequence>
<dbReference type="Proteomes" id="UP000602647">
    <property type="component" value="Unassembled WGS sequence"/>
</dbReference>
<evidence type="ECO:0000256" key="2">
    <source>
        <dbReference type="ARBA" id="ARBA00022691"/>
    </source>
</evidence>
<dbReference type="PANTHER" id="PTHR43409">
    <property type="entry name" value="ANAEROBIC MAGNESIUM-PROTOPORPHYRIN IX MONOMETHYL ESTER CYCLASE-RELATED"/>
    <property type="match status" value="1"/>
</dbReference>
<evidence type="ECO:0000313" key="8">
    <source>
        <dbReference type="Proteomes" id="UP000602647"/>
    </source>
</evidence>
<dbReference type="InterPro" id="IPR051198">
    <property type="entry name" value="BchE-like"/>
</dbReference>
<dbReference type="GO" id="GO:0003824">
    <property type="term" value="F:catalytic activity"/>
    <property type="evidence" value="ECO:0007669"/>
    <property type="project" value="InterPro"/>
</dbReference>
<dbReference type="SMART" id="SM00729">
    <property type="entry name" value="Elp3"/>
    <property type="match status" value="1"/>
</dbReference>
<feature type="domain" description="Radical SAM core" evidence="6">
    <location>
        <begin position="10"/>
        <end position="282"/>
    </location>
</feature>
<keyword evidence="5" id="KW-0411">Iron-sulfur</keyword>
<accession>A0A923NNT2</accession>
<name>A0A923NNT2_9FIRM</name>
<dbReference type="InterPro" id="IPR058240">
    <property type="entry name" value="rSAM_sf"/>
</dbReference>
<protein>
    <submittedName>
        <fullName evidence="7">Radical SAM protein</fullName>
    </submittedName>
</protein>
<gene>
    <name evidence="7" type="ORF">H9L42_11150</name>
</gene>
<reference evidence="7" key="1">
    <citation type="submission" date="2020-08" db="EMBL/GenBank/DDBJ databases">
        <title>Genome public.</title>
        <authorList>
            <person name="Liu C."/>
            <person name="Sun Q."/>
        </authorList>
    </citation>
    <scope>NUCLEOTIDE SEQUENCE</scope>
    <source>
        <strain evidence="7">BX12</strain>
    </source>
</reference>
<dbReference type="PROSITE" id="PS51918">
    <property type="entry name" value="RADICAL_SAM"/>
    <property type="match status" value="1"/>
</dbReference>
<dbReference type="Pfam" id="PF04055">
    <property type="entry name" value="Radical_SAM"/>
    <property type="match status" value="1"/>
</dbReference>
<keyword evidence="8" id="KW-1185">Reference proteome</keyword>
<dbReference type="AlphaFoldDB" id="A0A923NNT2"/>
<dbReference type="InterPro" id="IPR013785">
    <property type="entry name" value="Aldolase_TIM"/>
</dbReference>
<dbReference type="InterPro" id="IPR007197">
    <property type="entry name" value="rSAM"/>
</dbReference>